<dbReference type="GO" id="GO:0004460">
    <property type="term" value="F:L-lactate dehydrogenase (cytochrome) activity"/>
    <property type="evidence" value="ECO:0007669"/>
    <property type="project" value="UniProtKB-EC"/>
</dbReference>
<sequence>MRDFGTEVREDIYREMLLPPRFRLPISYEGWKKRARMTLDPLAFDFLEYGAGAGDTVRANREAFYRWRILPRLLVDVSHRDLSVSLFGHTYPFPVFLAPVSRQRLFHPEAELASARAAAKLGVPFILSTLSTCSIEEVAAVMGGAPRWFQLYWGKDPDVTASFIRRAQAAGYSAIVVTLDIPADGWRERDLQNDFIPLRFGWGVGNFLTDPAFLRKLALPPQIDPQAAVQKAYQIWNNPGLTWDDLDFLRKQTRLPLMIKGLLHPKDAALALKKGIDGIIVSNHGGRYLDGAVAALDRLPGVCEVVKGRIPVLMDSGIRGGSDVIKAISLGAAAVLVGKLYAFGLAAAGERGVYQTVRNIIADTDITMGNAGQTSISNLDRFLLRSGNDVDD</sequence>
<accession>A0ABU1IIL0</accession>
<dbReference type="InterPro" id="IPR012133">
    <property type="entry name" value="Alpha-hydoxy_acid_DH_FMN"/>
</dbReference>
<comment type="cofactor">
    <cofactor evidence="1">
        <name>FMN</name>
        <dbReference type="ChEBI" id="CHEBI:58210"/>
    </cofactor>
</comment>
<gene>
    <name evidence="7" type="ORF">JOE21_000365</name>
</gene>
<evidence type="ECO:0000256" key="3">
    <source>
        <dbReference type="ARBA" id="ARBA00024042"/>
    </source>
</evidence>
<protein>
    <recommendedName>
        <fullName evidence="4">L-lactate oxidase</fullName>
    </recommendedName>
</protein>
<dbReference type="Gene3D" id="3.20.20.70">
    <property type="entry name" value="Aldolase class I"/>
    <property type="match status" value="1"/>
</dbReference>
<evidence type="ECO:0000313" key="7">
    <source>
        <dbReference type="EMBL" id="MDR6224377.1"/>
    </source>
</evidence>
<dbReference type="PIRSF" id="PIRSF000138">
    <property type="entry name" value="Al-hdrx_acd_dh"/>
    <property type="match status" value="1"/>
</dbReference>
<evidence type="ECO:0000313" key="8">
    <source>
        <dbReference type="Proteomes" id="UP001185012"/>
    </source>
</evidence>
<name>A0ABU1IIL0_9BACL</name>
<comment type="catalytic activity">
    <reaction evidence="5">
        <text>(S)-lactate + O2 = pyruvate + H2O2</text>
        <dbReference type="Rhea" id="RHEA:55868"/>
        <dbReference type="ChEBI" id="CHEBI:15361"/>
        <dbReference type="ChEBI" id="CHEBI:15379"/>
        <dbReference type="ChEBI" id="CHEBI:16240"/>
        <dbReference type="ChEBI" id="CHEBI:16651"/>
    </reaction>
    <physiologicalReaction direction="left-to-right" evidence="5">
        <dbReference type="Rhea" id="RHEA:55869"/>
    </physiologicalReaction>
</comment>
<proteinExistence type="inferred from homology"/>
<dbReference type="PANTHER" id="PTHR10578:SF143">
    <property type="entry name" value="FMN-DEPENDENT ALPHA-HYDROXY ACID DEHYDROGENASE PB1A11.03"/>
    <property type="match status" value="1"/>
</dbReference>
<dbReference type="InterPro" id="IPR013785">
    <property type="entry name" value="Aldolase_TIM"/>
</dbReference>
<keyword evidence="2 7" id="KW-0560">Oxidoreductase</keyword>
<comment type="caution">
    <text evidence="7">The sequence shown here is derived from an EMBL/GenBank/DDBJ whole genome shotgun (WGS) entry which is preliminary data.</text>
</comment>
<evidence type="ECO:0000259" key="6">
    <source>
        <dbReference type="PROSITE" id="PS51349"/>
    </source>
</evidence>
<dbReference type="PROSITE" id="PS51349">
    <property type="entry name" value="FMN_HYDROXY_ACID_DH_2"/>
    <property type="match status" value="1"/>
</dbReference>
<dbReference type="InterPro" id="IPR000262">
    <property type="entry name" value="FMN-dep_DH"/>
</dbReference>
<keyword evidence="8" id="KW-1185">Reference proteome</keyword>
<dbReference type="InterPro" id="IPR037396">
    <property type="entry name" value="FMN_HAD"/>
</dbReference>
<dbReference type="SUPFAM" id="SSF51395">
    <property type="entry name" value="FMN-linked oxidoreductases"/>
    <property type="match status" value="1"/>
</dbReference>
<feature type="domain" description="FMN hydroxy acid dehydrogenase" evidence="6">
    <location>
        <begin position="20"/>
        <end position="389"/>
    </location>
</feature>
<dbReference type="RefSeq" id="WP_309861645.1">
    <property type="nucleotide sequence ID" value="NZ_JAVDQG010000001.1"/>
</dbReference>
<evidence type="ECO:0000256" key="5">
    <source>
        <dbReference type="ARBA" id="ARBA00048754"/>
    </source>
</evidence>
<dbReference type="PANTHER" id="PTHR10578">
    <property type="entry name" value="S -2-HYDROXY-ACID OXIDASE-RELATED"/>
    <property type="match status" value="1"/>
</dbReference>
<evidence type="ECO:0000256" key="4">
    <source>
        <dbReference type="ARBA" id="ARBA00029513"/>
    </source>
</evidence>
<evidence type="ECO:0000256" key="1">
    <source>
        <dbReference type="ARBA" id="ARBA00001917"/>
    </source>
</evidence>
<organism evidence="7 8">
    <name type="scientific">Desmospora profundinema</name>
    <dbReference type="NCBI Taxonomy" id="1571184"/>
    <lineage>
        <taxon>Bacteria</taxon>
        <taxon>Bacillati</taxon>
        <taxon>Bacillota</taxon>
        <taxon>Bacilli</taxon>
        <taxon>Bacillales</taxon>
        <taxon>Thermoactinomycetaceae</taxon>
        <taxon>Desmospora</taxon>
    </lineage>
</organism>
<evidence type="ECO:0000256" key="2">
    <source>
        <dbReference type="ARBA" id="ARBA00023002"/>
    </source>
</evidence>
<comment type="similarity">
    <text evidence="3">Belongs to the FMN-dependent alpha-hydroxy acid dehydrogenase family.</text>
</comment>
<dbReference type="Proteomes" id="UP001185012">
    <property type="component" value="Unassembled WGS sequence"/>
</dbReference>
<dbReference type="EMBL" id="JAVDQG010000001">
    <property type="protein sequence ID" value="MDR6224377.1"/>
    <property type="molecule type" value="Genomic_DNA"/>
</dbReference>
<reference evidence="7 8" key="1">
    <citation type="submission" date="2023-07" db="EMBL/GenBank/DDBJ databases">
        <title>Genomic Encyclopedia of Type Strains, Phase IV (KMG-IV): sequencing the most valuable type-strain genomes for metagenomic binning, comparative biology and taxonomic classification.</title>
        <authorList>
            <person name="Goeker M."/>
        </authorList>
    </citation>
    <scope>NUCLEOTIDE SEQUENCE [LARGE SCALE GENOMIC DNA]</scope>
    <source>
        <strain evidence="7 8">DSM 45903</strain>
    </source>
</reference>
<dbReference type="Pfam" id="PF01070">
    <property type="entry name" value="FMN_dh"/>
    <property type="match status" value="1"/>
</dbReference>